<dbReference type="PROSITE" id="PS51387">
    <property type="entry name" value="FAD_PCMH"/>
    <property type="match status" value="2"/>
</dbReference>
<comment type="caution">
    <text evidence="7">The sequence shown here is derived from an EMBL/GenBank/DDBJ whole genome shotgun (WGS) entry which is preliminary data.</text>
</comment>
<gene>
    <name evidence="7" type="ORF">BS47DRAFT_1400229</name>
</gene>
<comment type="similarity">
    <text evidence="1">Belongs to the oxygen-dependent FAD-linked oxidoreductase family.</text>
</comment>
<name>A0A9P6AIU0_9AGAM</name>
<evidence type="ECO:0000256" key="2">
    <source>
        <dbReference type="ARBA" id="ARBA00022630"/>
    </source>
</evidence>
<dbReference type="PANTHER" id="PTHR42973:SF13">
    <property type="entry name" value="FAD-BINDING PCMH-TYPE DOMAIN-CONTAINING PROTEIN"/>
    <property type="match status" value="1"/>
</dbReference>
<protein>
    <recommendedName>
        <fullName evidence="6">FAD-binding PCMH-type domain-containing protein</fullName>
    </recommendedName>
</protein>
<accession>A0A9P6AIU0</accession>
<evidence type="ECO:0000313" key="8">
    <source>
        <dbReference type="Proteomes" id="UP000886523"/>
    </source>
</evidence>
<proteinExistence type="inferred from homology"/>
<feature type="domain" description="FAD-binding PCMH-type" evidence="6">
    <location>
        <begin position="608"/>
        <end position="795"/>
    </location>
</feature>
<dbReference type="SUPFAM" id="SSF56176">
    <property type="entry name" value="FAD-binding/transporter-associated domain-like"/>
    <property type="match status" value="2"/>
</dbReference>
<dbReference type="Proteomes" id="UP000886523">
    <property type="component" value="Unassembled WGS sequence"/>
</dbReference>
<feature type="chain" id="PRO_5040407321" description="FAD-binding PCMH-type domain-containing protein" evidence="5">
    <location>
        <begin position="24"/>
        <end position="1049"/>
    </location>
</feature>
<sequence>MVSPYTALTFLSLWYWLIPETNARHPTCLAIEGAIPTAYVSYPGSPFYTRDTYHWLPSSSQASACSVEPATVQDVSKILQILGNNSTPFAVSQCIRPTFASIQNIPTGKRRGTRDKPRVQFNPGVQIALSKFKDVTYDPKLRTATVGAGLAWDEVYTRLQPLGVTVVGGRILILFPPGYSYTSNRHGLVIDNIVAFELVLPNGEITTVTADSNPELSFALKGGYNNFGIVTHFVLKTYSLHDVWGGDLLYTGANIGLVVPAIADFQASNTDVDATVVAVYARMDGSPPFLSVTAFYNGSTPPPGVFDNFFSIPRTLEDVKTRTYTDLINTASVPFLHNKLRGAMHTVSLTDLSVGVISQILNQTDRWPDADSDQTARENLKLAAAAITATAESEGQKLADLPLYSDYSLSDIPLEKLYTVNLPKLRSIRAKYDPNKTSKTIEEKYYRSFKLRKASSLDVGLAFGNKKYRNELKNENGFFSVTLWETIRLIGQYLTPGPYDFFMQCTCQSAAKRRTSSETWSICKSFMNCHSFPYLRPIKSVRMAKDRGPNPVPNAFTVWYWFAPEGLAIHPPYRWTCYAIQRAVPTARVSYPGSELYTSDTYHWLPSSSQASACSVEPATVQDVSKIIKILGRHYTPFAVSQCIRPTRPSIENTLTDKSRGRATNPGFSSTPGVQIALSGFKDVTYNKDKHTATAGAGLSWAELYTKLQPLGVTVVGGRIVGVGMLLILFPPGYSYISNRHGLVTDNIVAFELVLPNGEITVVTAQSDPDLSWALKGGYNNFGIITRYVFKTYSLGNVWGGGLIYTQPNINLVVSAVADFQASNTNVDATVVAVYTRVPAPVLSVTLFYNGSTQPPNIFDKFFDIPRAQEDVKTRTYTDLITAASAPFLKNDLRGAMHTVSLTDLTVGVINQILHQTDYYFDGGGKFTDGASLIVFIEPFINTGGVTSSKNDSSYPHNKFFTPLSLLWRWPGAGSDHVAREDLKKVAAAITATAESEGQQLADLPLYSDYSLSDIPLEKLYTVNLPKLQRLRKKYDPYKIMNLAGGFHF</sequence>
<dbReference type="EMBL" id="MU129143">
    <property type="protein sequence ID" value="KAF9505651.1"/>
    <property type="molecule type" value="Genomic_DNA"/>
</dbReference>
<organism evidence="7 8">
    <name type="scientific">Hydnum rufescens UP504</name>
    <dbReference type="NCBI Taxonomy" id="1448309"/>
    <lineage>
        <taxon>Eukaryota</taxon>
        <taxon>Fungi</taxon>
        <taxon>Dikarya</taxon>
        <taxon>Basidiomycota</taxon>
        <taxon>Agaricomycotina</taxon>
        <taxon>Agaricomycetes</taxon>
        <taxon>Cantharellales</taxon>
        <taxon>Hydnaceae</taxon>
        <taxon>Hydnum</taxon>
    </lineage>
</organism>
<dbReference type="GO" id="GO:0016491">
    <property type="term" value="F:oxidoreductase activity"/>
    <property type="evidence" value="ECO:0007669"/>
    <property type="project" value="UniProtKB-KW"/>
</dbReference>
<dbReference type="Gene3D" id="3.30.465.10">
    <property type="match status" value="2"/>
</dbReference>
<keyword evidence="2" id="KW-0285">Flavoprotein</keyword>
<dbReference type="Pfam" id="PF01565">
    <property type="entry name" value="FAD_binding_4"/>
    <property type="match status" value="2"/>
</dbReference>
<evidence type="ECO:0000256" key="1">
    <source>
        <dbReference type="ARBA" id="ARBA00005466"/>
    </source>
</evidence>
<evidence type="ECO:0000256" key="5">
    <source>
        <dbReference type="SAM" id="SignalP"/>
    </source>
</evidence>
<dbReference type="InterPro" id="IPR006094">
    <property type="entry name" value="Oxid_FAD_bind_N"/>
</dbReference>
<keyword evidence="8" id="KW-1185">Reference proteome</keyword>
<keyword evidence="4" id="KW-0560">Oxidoreductase</keyword>
<evidence type="ECO:0000256" key="3">
    <source>
        <dbReference type="ARBA" id="ARBA00022827"/>
    </source>
</evidence>
<dbReference type="PANTHER" id="PTHR42973">
    <property type="entry name" value="BINDING OXIDOREDUCTASE, PUTATIVE (AFU_ORTHOLOGUE AFUA_1G17690)-RELATED"/>
    <property type="match status" value="1"/>
</dbReference>
<feature type="domain" description="FAD-binding PCMH-type" evidence="6">
    <location>
        <begin position="59"/>
        <end position="240"/>
    </location>
</feature>
<evidence type="ECO:0000256" key="4">
    <source>
        <dbReference type="ARBA" id="ARBA00023002"/>
    </source>
</evidence>
<feature type="signal peptide" evidence="5">
    <location>
        <begin position="1"/>
        <end position="23"/>
    </location>
</feature>
<keyword evidence="3" id="KW-0274">FAD</keyword>
<dbReference type="OrthoDB" id="415825at2759"/>
<evidence type="ECO:0000259" key="6">
    <source>
        <dbReference type="PROSITE" id="PS51387"/>
    </source>
</evidence>
<dbReference type="InterPro" id="IPR016166">
    <property type="entry name" value="FAD-bd_PCMH"/>
</dbReference>
<dbReference type="InterPro" id="IPR016169">
    <property type="entry name" value="FAD-bd_PCMH_sub2"/>
</dbReference>
<reference evidence="7" key="1">
    <citation type="journal article" date="2020" name="Nat. Commun.">
        <title>Large-scale genome sequencing of mycorrhizal fungi provides insights into the early evolution of symbiotic traits.</title>
        <authorList>
            <person name="Miyauchi S."/>
            <person name="Kiss E."/>
            <person name="Kuo A."/>
            <person name="Drula E."/>
            <person name="Kohler A."/>
            <person name="Sanchez-Garcia M."/>
            <person name="Morin E."/>
            <person name="Andreopoulos B."/>
            <person name="Barry K.W."/>
            <person name="Bonito G."/>
            <person name="Buee M."/>
            <person name="Carver A."/>
            <person name="Chen C."/>
            <person name="Cichocki N."/>
            <person name="Clum A."/>
            <person name="Culley D."/>
            <person name="Crous P.W."/>
            <person name="Fauchery L."/>
            <person name="Girlanda M."/>
            <person name="Hayes R.D."/>
            <person name="Keri Z."/>
            <person name="LaButti K."/>
            <person name="Lipzen A."/>
            <person name="Lombard V."/>
            <person name="Magnuson J."/>
            <person name="Maillard F."/>
            <person name="Murat C."/>
            <person name="Nolan M."/>
            <person name="Ohm R.A."/>
            <person name="Pangilinan J."/>
            <person name="Pereira M.F."/>
            <person name="Perotto S."/>
            <person name="Peter M."/>
            <person name="Pfister S."/>
            <person name="Riley R."/>
            <person name="Sitrit Y."/>
            <person name="Stielow J.B."/>
            <person name="Szollosi G."/>
            <person name="Zifcakova L."/>
            <person name="Stursova M."/>
            <person name="Spatafora J.W."/>
            <person name="Tedersoo L."/>
            <person name="Vaario L.M."/>
            <person name="Yamada A."/>
            <person name="Yan M."/>
            <person name="Wang P."/>
            <person name="Xu J."/>
            <person name="Bruns T."/>
            <person name="Baldrian P."/>
            <person name="Vilgalys R."/>
            <person name="Dunand C."/>
            <person name="Henrissat B."/>
            <person name="Grigoriev I.V."/>
            <person name="Hibbett D."/>
            <person name="Nagy L.G."/>
            <person name="Martin F.M."/>
        </authorList>
    </citation>
    <scope>NUCLEOTIDE SEQUENCE</scope>
    <source>
        <strain evidence="7">UP504</strain>
    </source>
</reference>
<dbReference type="AlphaFoldDB" id="A0A9P6AIU0"/>
<dbReference type="GO" id="GO:0071949">
    <property type="term" value="F:FAD binding"/>
    <property type="evidence" value="ECO:0007669"/>
    <property type="project" value="InterPro"/>
</dbReference>
<dbReference type="InterPro" id="IPR050416">
    <property type="entry name" value="FAD-linked_Oxidoreductase"/>
</dbReference>
<dbReference type="InterPro" id="IPR036318">
    <property type="entry name" value="FAD-bd_PCMH-like_sf"/>
</dbReference>
<keyword evidence="5" id="KW-0732">Signal</keyword>
<evidence type="ECO:0000313" key="7">
    <source>
        <dbReference type="EMBL" id="KAF9505651.1"/>
    </source>
</evidence>